<reference evidence="3" key="1">
    <citation type="submission" date="2013-10" db="EMBL/GenBank/DDBJ databases">
        <title>Genome sequencing of Onchocerca volvulus.</title>
        <authorList>
            <person name="Cotton J."/>
            <person name="Tsai J."/>
            <person name="Stanley E."/>
            <person name="Tracey A."/>
            <person name="Holroyd N."/>
            <person name="Lustigman S."/>
            <person name="Berriman M."/>
        </authorList>
    </citation>
    <scope>NUCLEOTIDE SEQUENCE</scope>
</reference>
<protein>
    <submittedName>
        <fullName evidence="2">Uncharacterized protein</fullName>
    </submittedName>
</protein>
<organism evidence="2 3">
    <name type="scientific">Onchocerca volvulus</name>
    <dbReference type="NCBI Taxonomy" id="6282"/>
    <lineage>
        <taxon>Eukaryota</taxon>
        <taxon>Metazoa</taxon>
        <taxon>Ecdysozoa</taxon>
        <taxon>Nematoda</taxon>
        <taxon>Chromadorea</taxon>
        <taxon>Rhabditida</taxon>
        <taxon>Spirurina</taxon>
        <taxon>Spiruromorpha</taxon>
        <taxon>Filarioidea</taxon>
        <taxon>Onchocercidae</taxon>
        <taxon>Onchocerca</taxon>
    </lineage>
</organism>
<keyword evidence="3" id="KW-1185">Reference proteome</keyword>
<sequence>MRSENTVERSDKKMDRVTDHTVKCRREQDET</sequence>
<reference evidence="2" key="2">
    <citation type="submission" date="2022-06" db="UniProtKB">
        <authorList>
            <consortium name="EnsemblMetazoa"/>
        </authorList>
    </citation>
    <scope>IDENTIFICATION</scope>
</reference>
<dbReference type="EnsemblMetazoa" id="OVOC6576.1">
    <property type="protein sequence ID" value="OVOC6576.1"/>
    <property type="gene ID" value="WBGene00243385"/>
</dbReference>
<dbReference type="EMBL" id="CMVM020000177">
    <property type="status" value="NOT_ANNOTATED_CDS"/>
    <property type="molecule type" value="Genomic_DNA"/>
</dbReference>
<proteinExistence type="predicted"/>
<evidence type="ECO:0000313" key="2">
    <source>
        <dbReference type="EnsemblMetazoa" id="OVOC6576.1"/>
    </source>
</evidence>
<evidence type="ECO:0000313" key="3">
    <source>
        <dbReference type="Proteomes" id="UP000024404"/>
    </source>
</evidence>
<accession>A0A8R1Y1B8</accession>
<dbReference type="AlphaFoldDB" id="A0A8R1Y1B8"/>
<name>A0A8R1Y1B8_ONCVO</name>
<evidence type="ECO:0000256" key="1">
    <source>
        <dbReference type="SAM" id="MobiDB-lite"/>
    </source>
</evidence>
<feature type="region of interest" description="Disordered" evidence="1">
    <location>
        <begin position="1"/>
        <end position="31"/>
    </location>
</feature>
<dbReference type="Proteomes" id="UP000024404">
    <property type="component" value="Unassembled WGS sequence"/>
</dbReference>